<keyword evidence="1" id="KW-0547">Nucleotide-binding</keyword>
<dbReference type="PROSITE" id="PS51459">
    <property type="entry name" value="FIDO"/>
    <property type="match status" value="1"/>
</dbReference>
<organism evidence="4 5">
    <name type="scientific">Thorsellia anophelis DSM 18579</name>
    <dbReference type="NCBI Taxonomy" id="1123402"/>
    <lineage>
        <taxon>Bacteria</taxon>
        <taxon>Pseudomonadati</taxon>
        <taxon>Pseudomonadota</taxon>
        <taxon>Gammaproteobacteria</taxon>
        <taxon>Enterobacterales</taxon>
        <taxon>Thorselliaceae</taxon>
        <taxon>Thorsellia</taxon>
    </lineage>
</organism>
<dbReference type="PANTHER" id="PTHR13504:SF38">
    <property type="entry name" value="FIDO DOMAIN-CONTAINING PROTEIN"/>
    <property type="match status" value="1"/>
</dbReference>
<evidence type="ECO:0000256" key="1">
    <source>
        <dbReference type="PIRSR" id="PIRSR640198-2"/>
    </source>
</evidence>
<dbReference type="PANTHER" id="PTHR13504">
    <property type="entry name" value="FIDO DOMAIN-CONTAINING PROTEIN DDB_G0283145"/>
    <property type="match status" value="1"/>
</dbReference>
<dbReference type="InterPro" id="IPR036597">
    <property type="entry name" value="Fido-like_dom_sf"/>
</dbReference>
<evidence type="ECO:0000313" key="5">
    <source>
        <dbReference type="Proteomes" id="UP000242642"/>
    </source>
</evidence>
<proteinExistence type="predicted"/>
<dbReference type="InterPro" id="IPR040198">
    <property type="entry name" value="Fido_containing"/>
</dbReference>
<dbReference type="GO" id="GO:0005524">
    <property type="term" value="F:ATP binding"/>
    <property type="evidence" value="ECO:0007669"/>
    <property type="project" value="UniProtKB-KW"/>
</dbReference>
<evidence type="ECO:0000256" key="2">
    <source>
        <dbReference type="PIRSR" id="PIRSR640198-3"/>
    </source>
</evidence>
<keyword evidence="1" id="KW-0067">ATP-binding</keyword>
<accession>A0A1I0C3C6</accession>
<feature type="domain" description="Fido" evidence="3">
    <location>
        <begin position="94"/>
        <end position="237"/>
    </location>
</feature>
<keyword evidence="5" id="KW-1185">Reference proteome</keyword>
<dbReference type="AlphaFoldDB" id="A0A1I0C3C6"/>
<dbReference type="SUPFAM" id="SSF140931">
    <property type="entry name" value="Fic-like"/>
    <property type="match status" value="1"/>
</dbReference>
<feature type="site" description="Important for autoinhibition of adenylyltransferase activity" evidence="2">
    <location>
        <position position="50"/>
    </location>
</feature>
<dbReference type="STRING" id="1123402.SAMN02583745_01488"/>
<sequence>MLKLPLLIPEKIERMISQIANLSPAHKIIPLNTENNNFLAKSVYWTLAIEGNCLDEKKVASIMNGNLVISSPRDLREAQNAIKAYGQINTLNPVLESDLKIAHGLFMNGLLFDSGKYRLGSVGIYSDSKLIYKAPEAEVAPKLMAELFKLMEDSSDCRPLVMSSLFHYHFLWILPFSGGNGQIGRFWQKLILSKWHPAFLYLPFEELIFEDLEGYHKAIKESHNTNDPISFVNYMLKILSRTVEKYL</sequence>
<evidence type="ECO:0000313" key="4">
    <source>
        <dbReference type="EMBL" id="SET13969.1"/>
    </source>
</evidence>
<feature type="binding site" evidence="1">
    <location>
        <position position="224"/>
    </location>
    <ligand>
        <name>ATP</name>
        <dbReference type="ChEBI" id="CHEBI:30616"/>
    </ligand>
</feature>
<dbReference type="Gene3D" id="1.10.3290.10">
    <property type="entry name" value="Fido-like domain"/>
    <property type="match status" value="1"/>
</dbReference>
<protein>
    <submittedName>
        <fullName evidence="4">Fic family protein</fullName>
    </submittedName>
</protein>
<dbReference type="Proteomes" id="UP000242642">
    <property type="component" value="Unassembled WGS sequence"/>
</dbReference>
<name>A0A1I0C3C6_9GAMM</name>
<reference evidence="5" key="1">
    <citation type="submission" date="2016-10" db="EMBL/GenBank/DDBJ databases">
        <authorList>
            <person name="Varghese N."/>
            <person name="Submissions S."/>
        </authorList>
    </citation>
    <scope>NUCLEOTIDE SEQUENCE [LARGE SCALE GENOMIC DNA]</scope>
    <source>
        <strain evidence="5">DSM 18579</strain>
    </source>
</reference>
<dbReference type="Pfam" id="PF02661">
    <property type="entry name" value="Fic"/>
    <property type="match status" value="1"/>
</dbReference>
<dbReference type="OrthoDB" id="9807853at2"/>
<dbReference type="EMBL" id="FOHV01000009">
    <property type="protein sequence ID" value="SET13969.1"/>
    <property type="molecule type" value="Genomic_DNA"/>
</dbReference>
<evidence type="ECO:0000259" key="3">
    <source>
        <dbReference type="PROSITE" id="PS51459"/>
    </source>
</evidence>
<gene>
    <name evidence="4" type="ORF">SAMN02583745_01488</name>
</gene>
<dbReference type="RefSeq" id="WP_093319218.1">
    <property type="nucleotide sequence ID" value="NZ_FOHV01000009.1"/>
</dbReference>
<dbReference type="InterPro" id="IPR003812">
    <property type="entry name" value="Fido"/>
</dbReference>